<dbReference type="InterPro" id="IPR007353">
    <property type="entry name" value="DUF421"/>
</dbReference>
<dbReference type="PANTHER" id="PTHR34582">
    <property type="entry name" value="UPF0702 TRANSMEMBRANE PROTEIN YCAP"/>
    <property type="match status" value="1"/>
</dbReference>
<evidence type="ECO:0000256" key="5">
    <source>
        <dbReference type="ARBA" id="ARBA00022989"/>
    </source>
</evidence>
<dbReference type="Proteomes" id="UP001623041">
    <property type="component" value="Unassembled WGS sequence"/>
</dbReference>
<reference evidence="9 10" key="1">
    <citation type="submission" date="2024-11" db="EMBL/GenBank/DDBJ databases">
        <authorList>
            <person name="Lucas J.A."/>
        </authorList>
    </citation>
    <scope>NUCLEOTIDE SEQUENCE [LARGE SCALE GENOMIC DNA]</scope>
    <source>
        <strain evidence="9 10">Z 5.4</strain>
    </source>
</reference>
<organism evidence="9 10">
    <name type="scientific">Bacillus salipaludis</name>
    <dbReference type="NCBI Taxonomy" id="2547811"/>
    <lineage>
        <taxon>Bacteria</taxon>
        <taxon>Bacillati</taxon>
        <taxon>Bacillota</taxon>
        <taxon>Bacilli</taxon>
        <taxon>Bacillales</taxon>
        <taxon>Bacillaceae</taxon>
        <taxon>Bacillus</taxon>
    </lineage>
</organism>
<dbReference type="InterPro" id="IPR023090">
    <property type="entry name" value="UPF0702_alpha/beta_dom_sf"/>
</dbReference>
<accession>A0ABW8REJ7</accession>
<sequence length="241" mass="26818">MGNVFFITILKGVGIYVLALFLTRKIGTKLISQMNFFDFIMGVSMGSIVANAIIDKQSATLSAITTLILFTILTVFTGYLSLKNFTLRKLINSEPVTLVENGTIVDENMKKMKLTINELKMKLREKNAFNVADVEFAIMETDGKLSVLPKSDKKPLTPYHMNIQTTSSGLEKDIIIDGTIVEENLTSAGLDNEWLTSELNKQNIKDCSEVFYAGLDNTKKLYISKINSTNKETQGKSLPPK</sequence>
<evidence type="ECO:0000313" key="10">
    <source>
        <dbReference type="Proteomes" id="UP001623041"/>
    </source>
</evidence>
<feature type="transmembrane region" description="Helical" evidence="7">
    <location>
        <begin position="35"/>
        <end position="54"/>
    </location>
</feature>
<keyword evidence="4 7" id="KW-0812">Transmembrane</keyword>
<evidence type="ECO:0000313" key="9">
    <source>
        <dbReference type="EMBL" id="MFK9090869.1"/>
    </source>
</evidence>
<name>A0ABW8REJ7_9BACI</name>
<keyword evidence="6 7" id="KW-0472">Membrane</keyword>
<dbReference type="EMBL" id="JBJHQH010000003">
    <property type="protein sequence ID" value="MFK9090869.1"/>
    <property type="molecule type" value="Genomic_DNA"/>
</dbReference>
<feature type="transmembrane region" description="Helical" evidence="7">
    <location>
        <begin position="6"/>
        <end position="23"/>
    </location>
</feature>
<dbReference type="RefSeq" id="WP_406579559.1">
    <property type="nucleotide sequence ID" value="NZ_JBJHQH010000003.1"/>
</dbReference>
<proteinExistence type="inferred from homology"/>
<evidence type="ECO:0000256" key="4">
    <source>
        <dbReference type="ARBA" id="ARBA00022692"/>
    </source>
</evidence>
<keyword evidence="10" id="KW-1185">Reference proteome</keyword>
<comment type="caution">
    <text evidence="9">The sequence shown here is derived from an EMBL/GenBank/DDBJ whole genome shotgun (WGS) entry which is preliminary data.</text>
</comment>
<keyword evidence="5 7" id="KW-1133">Transmembrane helix</keyword>
<evidence type="ECO:0000256" key="7">
    <source>
        <dbReference type="SAM" id="Phobius"/>
    </source>
</evidence>
<dbReference type="PANTHER" id="PTHR34582:SF7">
    <property type="entry name" value="UPF0702 TRANSMEMBRANE PROTEIN YDFS"/>
    <property type="match status" value="1"/>
</dbReference>
<feature type="transmembrane region" description="Helical" evidence="7">
    <location>
        <begin position="60"/>
        <end position="82"/>
    </location>
</feature>
<evidence type="ECO:0000256" key="1">
    <source>
        <dbReference type="ARBA" id="ARBA00004651"/>
    </source>
</evidence>
<protein>
    <submittedName>
        <fullName evidence="9">DUF421 domain-containing protein</fullName>
    </submittedName>
</protein>
<evidence type="ECO:0000256" key="6">
    <source>
        <dbReference type="ARBA" id="ARBA00023136"/>
    </source>
</evidence>
<dbReference type="Gene3D" id="3.30.240.20">
    <property type="entry name" value="bsu07140 like domains"/>
    <property type="match status" value="2"/>
</dbReference>
<comment type="subcellular location">
    <subcellularLocation>
        <location evidence="1">Cell membrane</location>
        <topology evidence="1">Multi-pass membrane protein</topology>
    </subcellularLocation>
</comment>
<gene>
    <name evidence="9" type="ORF">ACJEBI_05160</name>
</gene>
<dbReference type="Pfam" id="PF04239">
    <property type="entry name" value="DUF421"/>
    <property type="match status" value="1"/>
</dbReference>
<keyword evidence="3" id="KW-1003">Cell membrane</keyword>
<evidence type="ECO:0000256" key="2">
    <source>
        <dbReference type="ARBA" id="ARBA00006448"/>
    </source>
</evidence>
<evidence type="ECO:0000256" key="3">
    <source>
        <dbReference type="ARBA" id="ARBA00022475"/>
    </source>
</evidence>
<feature type="domain" description="YetF C-terminal" evidence="8">
    <location>
        <begin position="83"/>
        <end position="214"/>
    </location>
</feature>
<comment type="similarity">
    <text evidence="2">Belongs to the UPF0702 family.</text>
</comment>
<evidence type="ECO:0000259" key="8">
    <source>
        <dbReference type="Pfam" id="PF04239"/>
    </source>
</evidence>